<name>S7VBZ5_DESML</name>
<keyword evidence="1" id="KW-0285">Flavoprotein</keyword>
<dbReference type="EMBL" id="ATHJ01000032">
    <property type="protein sequence ID" value="EPR44209.1"/>
    <property type="molecule type" value="Genomic_DNA"/>
</dbReference>
<dbReference type="PANTHER" id="PTHR43656">
    <property type="entry name" value="BINDING OXIDOREDUCTASE, PUTATIVE (AFU_ORTHOLOGUE AFUA_2G08260)-RELATED"/>
    <property type="match status" value="1"/>
</dbReference>
<evidence type="ECO:0000256" key="2">
    <source>
        <dbReference type="ARBA" id="ARBA00023002"/>
    </source>
</evidence>
<feature type="non-terminal residue" evidence="4">
    <location>
        <position position="1"/>
    </location>
</feature>
<dbReference type="InterPro" id="IPR001155">
    <property type="entry name" value="OxRdtase_FMN_N"/>
</dbReference>
<comment type="caution">
    <text evidence="4">The sequence shown here is derived from an EMBL/GenBank/DDBJ whole genome shotgun (WGS) entry which is preliminary data.</text>
</comment>
<dbReference type="GO" id="GO:0016491">
    <property type="term" value="F:oxidoreductase activity"/>
    <property type="evidence" value="ECO:0007669"/>
    <property type="project" value="UniProtKB-KW"/>
</dbReference>
<gene>
    <name evidence="4" type="ORF">dsmv_3821</name>
</gene>
<dbReference type="Proteomes" id="UP000014977">
    <property type="component" value="Unassembled WGS sequence"/>
</dbReference>
<keyword evidence="5" id="KW-1185">Reference proteome</keyword>
<evidence type="ECO:0000313" key="4">
    <source>
        <dbReference type="EMBL" id="EPR44209.1"/>
    </source>
</evidence>
<dbReference type="InterPro" id="IPR051799">
    <property type="entry name" value="NADH_flavin_oxidoreductase"/>
</dbReference>
<reference evidence="4 5" key="1">
    <citation type="journal article" date="2013" name="Genome Announc.">
        <title>Draft genome sequences for three mercury-methylating, sulfate-reducing bacteria.</title>
        <authorList>
            <person name="Brown S.D."/>
            <person name="Hurt R.A.Jr."/>
            <person name="Gilmour C.C."/>
            <person name="Elias D.A."/>
        </authorList>
    </citation>
    <scope>NUCLEOTIDE SEQUENCE [LARGE SCALE GENOMIC DNA]</scope>
    <source>
        <strain evidence="4 5">DSM 2059</strain>
    </source>
</reference>
<sequence>KFPVCLEMTEADIAAVVDDFAAGAARAQKAGFDGVQLHAAHGYLLSQFLSPFYNRRQDLYGGDIENRARIVLEILDRVRAAVGKTFPVLIKLNSEDFVEGGFSRQDMTAVCRMLEQAGIDAVELSGGTRYSGRYTPVRPGNFDTPDRQVFYRDAAGDYKAHIRTPLILVGGIRSLATAEQLVASSQTDYIAMSRPLIREPELIRRWRSGDTAMAACRSDNLCFRPAMKGRGIYCVLEEREKKGEA</sequence>
<dbReference type="AlphaFoldDB" id="S7VBZ5"/>
<dbReference type="SUPFAM" id="SSF51395">
    <property type="entry name" value="FMN-linked oxidoreductases"/>
    <property type="match status" value="1"/>
</dbReference>
<organism evidence="4 5">
    <name type="scientific">Desulfococcus multivorans DSM 2059</name>
    <dbReference type="NCBI Taxonomy" id="1121405"/>
    <lineage>
        <taxon>Bacteria</taxon>
        <taxon>Pseudomonadati</taxon>
        <taxon>Thermodesulfobacteriota</taxon>
        <taxon>Desulfobacteria</taxon>
        <taxon>Desulfobacterales</taxon>
        <taxon>Desulfococcaceae</taxon>
        <taxon>Desulfococcus</taxon>
    </lineage>
</organism>
<dbReference type="InterPro" id="IPR013785">
    <property type="entry name" value="Aldolase_TIM"/>
</dbReference>
<proteinExistence type="predicted"/>
<dbReference type="Gene3D" id="3.20.20.70">
    <property type="entry name" value="Aldolase class I"/>
    <property type="match status" value="1"/>
</dbReference>
<evidence type="ECO:0000259" key="3">
    <source>
        <dbReference type="Pfam" id="PF00724"/>
    </source>
</evidence>
<feature type="domain" description="NADH:flavin oxidoreductase/NADH oxidase N-terminal" evidence="3">
    <location>
        <begin position="7"/>
        <end position="209"/>
    </location>
</feature>
<dbReference type="Pfam" id="PF00724">
    <property type="entry name" value="Oxidored_FMN"/>
    <property type="match status" value="1"/>
</dbReference>
<keyword evidence="2" id="KW-0560">Oxidoreductase</keyword>
<accession>S7VBZ5</accession>
<dbReference type="STRING" id="897.B2D07_18815"/>
<dbReference type="GO" id="GO:0010181">
    <property type="term" value="F:FMN binding"/>
    <property type="evidence" value="ECO:0007669"/>
    <property type="project" value="InterPro"/>
</dbReference>
<dbReference type="PANTHER" id="PTHR43656:SF2">
    <property type="entry name" value="BINDING OXIDOREDUCTASE, PUTATIVE (AFU_ORTHOLOGUE AFUA_2G08260)-RELATED"/>
    <property type="match status" value="1"/>
</dbReference>
<protein>
    <submittedName>
        <fullName evidence="4">NADH:flavin oxidoreductase/NADH oxidase</fullName>
    </submittedName>
</protein>
<evidence type="ECO:0000313" key="5">
    <source>
        <dbReference type="Proteomes" id="UP000014977"/>
    </source>
</evidence>
<evidence type="ECO:0000256" key="1">
    <source>
        <dbReference type="ARBA" id="ARBA00022630"/>
    </source>
</evidence>
<dbReference type="eggNOG" id="COG1902">
    <property type="taxonomic scope" value="Bacteria"/>
</dbReference>